<dbReference type="AlphaFoldDB" id="A0A1I2BYG3"/>
<dbReference type="PROSITE" id="PS01124">
    <property type="entry name" value="HTH_ARAC_FAMILY_2"/>
    <property type="match status" value="1"/>
</dbReference>
<evidence type="ECO:0000259" key="5">
    <source>
        <dbReference type="PROSITE" id="PS01124"/>
    </source>
</evidence>
<name>A0A1I2BYG3_9BACT</name>
<dbReference type="OrthoDB" id="9816011at2"/>
<sequence>MGTPRAPHRPPPRVLTLDWAGNAAGAPLFVVRIPRPAPPPPGPLVSTFFMIFVITGGSGKGRHFEVLDLQAGDVHLVPEGVEHQPLDVGDLQGWIVGFDPRLLGAFAPYSPPGRPRSRDDARPAPARSLLLRGLLRLRPRPSRRQRIEGLIAEMDAELREARWGAEKAAHALFVLLITELTRELQEHAPLAPVMLTGLVRDALAFIEDHCLEPLSLQDVAAALGRTPSHLANAIRKETGLTVGDWLREHRMSEARRRLQDTGASIESIAAQVGYADATHFIRTFRQVHGVTPREWRERHRTGT</sequence>
<dbReference type="InterPro" id="IPR050204">
    <property type="entry name" value="AraC_XylS_family_regulators"/>
</dbReference>
<dbReference type="PANTHER" id="PTHR46796">
    <property type="entry name" value="HTH-TYPE TRANSCRIPTIONAL ACTIVATOR RHAS-RELATED"/>
    <property type="match status" value="1"/>
</dbReference>
<feature type="domain" description="HTH araC/xylS-type" evidence="5">
    <location>
        <begin position="200"/>
        <end position="298"/>
    </location>
</feature>
<dbReference type="PRINTS" id="PR00032">
    <property type="entry name" value="HTHARAC"/>
</dbReference>
<gene>
    <name evidence="6" type="ORF">SAMN02745121_04857</name>
</gene>
<dbReference type="SUPFAM" id="SSF51215">
    <property type="entry name" value="Regulatory protein AraC"/>
    <property type="match status" value="1"/>
</dbReference>
<organism evidence="6 7">
    <name type="scientific">Nannocystis exedens</name>
    <dbReference type="NCBI Taxonomy" id="54"/>
    <lineage>
        <taxon>Bacteria</taxon>
        <taxon>Pseudomonadati</taxon>
        <taxon>Myxococcota</taxon>
        <taxon>Polyangia</taxon>
        <taxon>Nannocystales</taxon>
        <taxon>Nannocystaceae</taxon>
        <taxon>Nannocystis</taxon>
    </lineage>
</organism>
<keyword evidence="4" id="KW-0804">Transcription</keyword>
<dbReference type="STRING" id="54.SAMN02745121_04857"/>
<dbReference type="RefSeq" id="WP_096329245.1">
    <property type="nucleotide sequence ID" value="NZ_FOMX01000016.1"/>
</dbReference>
<keyword evidence="2" id="KW-0238">DNA-binding</keyword>
<protein>
    <submittedName>
        <fullName evidence="6">Transcriptional regulator, AraC family</fullName>
    </submittedName>
</protein>
<accession>A0A1I2BYG3</accession>
<proteinExistence type="predicted"/>
<dbReference type="SMART" id="SM00342">
    <property type="entry name" value="HTH_ARAC"/>
    <property type="match status" value="1"/>
</dbReference>
<dbReference type="InterPro" id="IPR018060">
    <property type="entry name" value="HTH_AraC"/>
</dbReference>
<keyword evidence="3" id="KW-0010">Activator</keyword>
<evidence type="ECO:0000313" key="6">
    <source>
        <dbReference type="EMBL" id="SFE61171.1"/>
    </source>
</evidence>
<dbReference type="Gene3D" id="1.10.10.60">
    <property type="entry name" value="Homeodomain-like"/>
    <property type="match status" value="1"/>
</dbReference>
<evidence type="ECO:0000256" key="2">
    <source>
        <dbReference type="ARBA" id="ARBA00023125"/>
    </source>
</evidence>
<dbReference type="InterPro" id="IPR009057">
    <property type="entry name" value="Homeodomain-like_sf"/>
</dbReference>
<dbReference type="Proteomes" id="UP000199400">
    <property type="component" value="Unassembled WGS sequence"/>
</dbReference>
<dbReference type="InterPro" id="IPR020449">
    <property type="entry name" value="Tscrpt_reg_AraC-type_HTH"/>
</dbReference>
<reference evidence="7" key="1">
    <citation type="submission" date="2016-10" db="EMBL/GenBank/DDBJ databases">
        <authorList>
            <person name="Varghese N."/>
            <person name="Submissions S."/>
        </authorList>
    </citation>
    <scope>NUCLEOTIDE SEQUENCE [LARGE SCALE GENOMIC DNA]</scope>
    <source>
        <strain evidence="7">ATCC 25963</strain>
    </source>
</reference>
<dbReference type="PROSITE" id="PS00041">
    <property type="entry name" value="HTH_ARAC_FAMILY_1"/>
    <property type="match status" value="1"/>
</dbReference>
<dbReference type="SUPFAM" id="SSF46689">
    <property type="entry name" value="Homeodomain-like"/>
    <property type="match status" value="2"/>
</dbReference>
<keyword evidence="7" id="KW-1185">Reference proteome</keyword>
<evidence type="ECO:0000256" key="4">
    <source>
        <dbReference type="ARBA" id="ARBA00023163"/>
    </source>
</evidence>
<dbReference type="InterPro" id="IPR037923">
    <property type="entry name" value="HTH-like"/>
</dbReference>
<dbReference type="GO" id="GO:0043565">
    <property type="term" value="F:sequence-specific DNA binding"/>
    <property type="evidence" value="ECO:0007669"/>
    <property type="project" value="InterPro"/>
</dbReference>
<dbReference type="InterPro" id="IPR018062">
    <property type="entry name" value="HTH_AraC-typ_CS"/>
</dbReference>
<dbReference type="Pfam" id="PF12833">
    <property type="entry name" value="HTH_18"/>
    <property type="match status" value="1"/>
</dbReference>
<evidence type="ECO:0000256" key="1">
    <source>
        <dbReference type="ARBA" id="ARBA00023015"/>
    </source>
</evidence>
<dbReference type="EMBL" id="FOMX01000016">
    <property type="protein sequence ID" value="SFE61171.1"/>
    <property type="molecule type" value="Genomic_DNA"/>
</dbReference>
<evidence type="ECO:0000256" key="3">
    <source>
        <dbReference type="ARBA" id="ARBA00023159"/>
    </source>
</evidence>
<dbReference type="GO" id="GO:0003700">
    <property type="term" value="F:DNA-binding transcription factor activity"/>
    <property type="evidence" value="ECO:0007669"/>
    <property type="project" value="InterPro"/>
</dbReference>
<evidence type="ECO:0000313" key="7">
    <source>
        <dbReference type="Proteomes" id="UP000199400"/>
    </source>
</evidence>
<keyword evidence="1" id="KW-0805">Transcription regulation</keyword>